<dbReference type="AlphaFoldDB" id="A0A4Y2H2I4"/>
<evidence type="ECO:0000313" key="4">
    <source>
        <dbReference type="Proteomes" id="UP000499080"/>
    </source>
</evidence>
<dbReference type="InterPro" id="IPR000999">
    <property type="entry name" value="RNase_III_dom"/>
</dbReference>
<dbReference type="Pfam" id="PF14622">
    <property type="entry name" value="Ribonucleas_3_3"/>
    <property type="match status" value="1"/>
</dbReference>
<dbReference type="InterPro" id="IPR036389">
    <property type="entry name" value="RNase_III_sf"/>
</dbReference>
<evidence type="ECO:0000256" key="1">
    <source>
        <dbReference type="ARBA" id="ARBA00022801"/>
    </source>
</evidence>
<name>A0A4Y2H2I4_ARAVE</name>
<comment type="caution">
    <text evidence="3">The sequence shown here is derived from an EMBL/GenBank/DDBJ whole genome shotgun (WGS) entry which is preliminary data.</text>
</comment>
<dbReference type="OrthoDB" id="6432356at2759"/>
<proteinExistence type="predicted"/>
<evidence type="ECO:0000259" key="2">
    <source>
        <dbReference type="PROSITE" id="PS50142"/>
    </source>
</evidence>
<keyword evidence="4" id="KW-1185">Reference proteome</keyword>
<dbReference type="PANTHER" id="PTHR14950">
    <property type="entry name" value="DICER-RELATED"/>
    <property type="match status" value="1"/>
</dbReference>
<dbReference type="Gene3D" id="1.10.1520.10">
    <property type="entry name" value="Ribonuclease III domain"/>
    <property type="match status" value="1"/>
</dbReference>
<dbReference type="GO" id="GO:0006396">
    <property type="term" value="P:RNA processing"/>
    <property type="evidence" value="ECO:0007669"/>
    <property type="project" value="InterPro"/>
</dbReference>
<organism evidence="3 4">
    <name type="scientific">Araneus ventricosus</name>
    <name type="common">Orbweaver spider</name>
    <name type="synonym">Epeira ventricosa</name>
    <dbReference type="NCBI Taxonomy" id="182803"/>
    <lineage>
        <taxon>Eukaryota</taxon>
        <taxon>Metazoa</taxon>
        <taxon>Ecdysozoa</taxon>
        <taxon>Arthropoda</taxon>
        <taxon>Chelicerata</taxon>
        <taxon>Arachnida</taxon>
        <taxon>Araneae</taxon>
        <taxon>Araneomorphae</taxon>
        <taxon>Entelegynae</taxon>
        <taxon>Araneoidea</taxon>
        <taxon>Araneidae</taxon>
        <taxon>Araneus</taxon>
    </lineage>
</organism>
<dbReference type="Proteomes" id="UP000499080">
    <property type="component" value="Unassembled WGS sequence"/>
</dbReference>
<accession>A0A4Y2H2I4</accession>
<dbReference type="GO" id="GO:0004525">
    <property type="term" value="F:ribonuclease III activity"/>
    <property type="evidence" value="ECO:0007669"/>
    <property type="project" value="InterPro"/>
</dbReference>
<feature type="domain" description="RNase III" evidence="2">
    <location>
        <begin position="79"/>
        <end position="147"/>
    </location>
</feature>
<reference evidence="3 4" key="1">
    <citation type="journal article" date="2019" name="Sci. Rep.">
        <title>Orb-weaving spider Araneus ventricosus genome elucidates the spidroin gene catalogue.</title>
        <authorList>
            <person name="Kono N."/>
            <person name="Nakamura H."/>
            <person name="Ohtoshi R."/>
            <person name="Moran D.A.P."/>
            <person name="Shinohara A."/>
            <person name="Yoshida Y."/>
            <person name="Fujiwara M."/>
            <person name="Mori M."/>
            <person name="Tomita M."/>
            <person name="Arakawa K."/>
        </authorList>
    </citation>
    <scope>NUCLEOTIDE SEQUENCE [LARGE SCALE GENOMIC DNA]</scope>
</reference>
<gene>
    <name evidence="3" type="primary">DROSHA_2</name>
    <name evidence="3" type="ORF">AVEN_186990_1</name>
</gene>
<dbReference type="PROSITE" id="PS50142">
    <property type="entry name" value="RNASE_3_2"/>
    <property type="match status" value="1"/>
</dbReference>
<dbReference type="CDD" id="cd00593">
    <property type="entry name" value="RIBOc"/>
    <property type="match status" value="1"/>
</dbReference>
<dbReference type="EMBL" id="BGPR01001694">
    <property type="protein sequence ID" value="GBM59677.1"/>
    <property type="molecule type" value="Genomic_DNA"/>
</dbReference>
<evidence type="ECO:0000313" key="3">
    <source>
        <dbReference type="EMBL" id="GBM59677.1"/>
    </source>
</evidence>
<sequence length="154" mass="17867">MKIEKRMLCNSKKCNFSNSSGALFLDGGIEVADKVFSSTLFPEPELQEVWKNYPLHPLQEQEPDGDRKWIESVPLLQNLRKFEEQIGIEFTHIRLLARALTHRSLGYNNLTLGSNQRLEFLGDTVLQLVASEYLYKFFPQHHEGHLSVSIYFRV</sequence>
<protein>
    <submittedName>
        <fullName evidence="3">Ribonuclease 3</fullName>
    </submittedName>
</protein>
<dbReference type="SUPFAM" id="SSF69065">
    <property type="entry name" value="RNase III domain-like"/>
    <property type="match status" value="1"/>
</dbReference>
<keyword evidence="1" id="KW-0378">Hydrolase</keyword>
<dbReference type="PANTHER" id="PTHR14950:SF37">
    <property type="entry name" value="ENDORIBONUCLEASE DICER"/>
    <property type="match status" value="1"/>
</dbReference>